<dbReference type="InterPro" id="IPR001258">
    <property type="entry name" value="NHL_repeat"/>
</dbReference>
<keyword evidence="4" id="KW-0121">Carboxypeptidase</keyword>
<dbReference type="Gene3D" id="1.20.120.980">
    <property type="entry name" value="Serine carboxypeptidase S28, SKS domain"/>
    <property type="match status" value="1"/>
</dbReference>
<feature type="repeat" description="NHL" evidence="19">
    <location>
        <begin position="173"/>
        <end position="204"/>
    </location>
</feature>
<comment type="subcellular location">
    <subcellularLocation>
        <location evidence="1">Lysosome</location>
    </subcellularLocation>
</comment>
<dbReference type="GO" id="GO:0008239">
    <property type="term" value="F:dipeptidyl-peptidase activity"/>
    <property type="evidence" value="ECO:0007669"/>
    <property type="project" value="TreeGrafter"/>
</dbReference>
<evidence type="ECO:0000256" key="19">
    <source>
        <dbReference type="PROSITE-ProRule" id="PRU00504"/>
    </source>
</evidence>
<dbReference type="AlphaFoldDB" id="A0A8S2L0C4"/>
<keyword evidence="8" id="KW-0378">Hydrolase</keyword>
<comment type="subunit">
    <text evidence="3">Homodimer.</text>
</comment>
<gene>
    <name evidence="20" type="ORF">GIL414_LOCUS5399</name>
</gene>
<dbReference type="EC" id="3.4.16.2" evidence="15"/>
<evidence type="ECO:0000256" key="14">
    <source>
        <dbReference type="ARBA" id="ARBA00059701"/>
    </source>
</evidence>
<evidence type="ECO:0000256" key="18">
    <source>
        <dbReference type="ARBA" id="ARBA00076608"/>
    </source>
</evidence>
<keyword evidence="9" id="KW-0865">Zymogen</keyword>
<evidence type="ECO:0000256" key="3">
    <source>
        <dbReference type="ARBA" id="ARBA00011738"/>
    </source>
</evidence>
<evidence type="ECO:0000256" key="12">
    <source>
        <dbReference type="ARBA" id="ARBA00023228"/>
    </source>
</evidence>
<dbReference type="GO" id="GO:0043535">
    <property type="term" value="P:regulation of blood vessel endothelial cell migration"/>
    <property type="evidence" value="ECO:0007669"/>
    <property type="project" value="TreeGrafter"/>
</dbReference>
<dbReference type="FunFam" id="1.20.120.980:FF:000002">
    <property type="entry name" value="lysosomal Pro-X carboxypeptidase"/>
    <property type="match status" value="1"/>
</dbReference>
<evidence type="ECO:0000256" key="5">
    <source>
        <dbReference type="ARBA" id="ARBA00022670"/>
    </source>
</evidence>
<evidence type="ECO:0000256" key="16">
    <source>
        <dbReference type="ARBA" id="ARBA00073691"/>
    </source>
</evidence>
<keyword evidence="10" id="KW-1015">Disulfide bond</keyword>
<reference evidence="20" key="1">
    <citation type="submission" date="2021-02" db="EMBL/GenBank/DDBJ databases">
        <authorList>
            <person name="Nowell W R."/>
        </authorList>
    </citation>
    <scope>NUCLEOTIDE SEQUENCE</scope>
</reference>
<evidence type="ECO:0000256" key="9">
    <source>
        <dbReference type="ARBA" id="ARBA00023145"/>
    </source>
</evidence>
<evidence type="ECO:0000256" key="4">
    <source>
        <dbReference type="ARBA" id="ARBA00022645"/>
    </source>
</evidence>
<dbReference type="InterPro" id="IPR008758">
    <property type="entry name" value="Peptidase_S28"/>
</dbReference>
<keyword evidence="12" id="KW-0458">Lysosome</keyword>
<dbReference type="SUPFAM" id="SSF63829">
    <property type="entry name" value="Calcium-dependent phosphotriesterase"/>
    <property type="match status" value="1"/>
</dbReference>
<evidence type="ECO:0000256" key="17">
    <source>
        <dbReference type="ARBA" id="ARBA00076475"/>
    </source>
</evidence>
<evidence type="ECO:0000256" key="8">
    <source>
        <dbReference type="ARBA" id="ARBA00022801"/>
    </source>
</evidence>
<dbReference type="GO" id="GO:0005764">
    <property type="term" value="C:lysosome"/>
    <property type="evidence" value="ECO:0007669"/>
    <property type="project" value="UniProtKB-SubCell"/>
</dbReference>
<dbReference type="PANTHER" id="PTHR11010">
    <property type="entry name" value="PROTEASE S28 PRO-X CARBOXYPEPTIDASE-RELATED"/>
    <property type="match status" value="1"/>
</dbReference>
<keyword evidence="6" id="KW-0732">Signal</keyword>
<dbReference type="SUPFAM" id="SSF53474">
    <property type="entry name" value="alpha/beta-Hydrolases"/>
    <property type="match status" value="1"/>
</dbReference>
<dbReference type="GO" id="GO:0004185">
    <property type="term" value="F:serine-type carboxypeptidase activity"/>
    <property type="evidence" value="ECO:0007669"/>
    <property type="project" value="UniProtKB-EC"/>
</dbReference>
<dbReference type="CDD" id="cd05819">
    <property type="entry name" value="NHL"/>
    <property type="match status" value="1"/>
</dbReference>
<dbReference type="InterPro" id="IPR029058">
    <property type="entry name" value="AB_hydrolase_fold"/>
</dbReference>
<evidence type="ECO:0000256" key="7">
    <source>
        <dbReference type="ARBA" id="ARBA00022737"/>
    </source>
</evidence>
<dbReference type="GO" id="GO:0006508">
    <property type="term" value="P:proteolysis"/>
    <property type="evidence" value="ECO:0007669"/>
    <property type="project" value="UniProtKB-KW"/>
</dbReference>
<evidence type="ECO:0000256" key="2">
    <source>
        <dbReference type="ARBA" id="ARBA00011079"/>
    </source>
</evidence>
<evidence type="ECO:0000313" key="20">
    <source>
        <dbReference type="EMBL" id="CAF3878104.1"/>
    </source>
</evidence>
<evidence type="ECO:0000256" key="1">
    <source>
        <dbReference type="ARBA" id="ARBA00004371"/>
    </source>
</evidence>
<protein>
    <recommendedName>
        <fullName evidence="16">Lysosomal Pro-X carboxypeptidase</fullName>
        <ecNumber evidence="15">3.4.16.2</ecNumber>
    </recommendedName>
    <alternativeName>
        <fullName evidence="18">Proline carboxypeptidase</fullName>
    </alternativeName>
    <alternativeName>
        <fullName evidence="17">Prolylcarboxypeptidase</fullName>
    </alternativeName>
</protein>
<dbReference type="Pfam" id="PF01436">
    <property type="entry name" value="NHL"/>
    <property type="match status" value="1"/>
</dbReference>
<keyword evidence="11" id="KW-0325">Glycoprotein</keyword>
<keyword evidence="7" id="KW-0677">Repeat</keyword>
<evidence type="ECO:0000256" key="6">
    <source>
        <dbReference type="ARBA" id="ARBA00022729"/>
    </source>
</evidence>
<proteinExistence type="inferred from homology"/>
<comment type="catalytic activity">
    <reaction evidence="13">
        <text>Cleavage of a -Pro-|-Xaa bond to release a C-terminal amino acid.</text>
        <dbReference type="EC" id="3.4.16.2"/>
    </reaction>
</comment>
<dbReference type="PROSITE" id="PS51125">
    <property type="entry name" value="NHL"/>
    <property type="match status" value="1"/>
</dbReference>
<evidence type="ECO:0000256" key="11">
    <source>
        <dbReference type="ARBA" id="ARBA00023180"/>
    </source>
</evidence>
<dbReference type="Gene3D" id="2.120.10.30">
    <property type="entry name" value="TolB, C-terminal domain"/>
    <property type="match status" value="2"/>
</dbReference>
<dbReference type="PANTHER" id="PTHR11010:SF38">
    <property type="entry name" value="LYSOSOMAL PRO-X CARBOXYPEPTIDASE"/>
    <property type="match status" value="1"/>
</dbReference>
<dbReference type="Pfam" id="PF05577">
    <property type="entry name" value="Peptidase_S28"/>
    <property type="match status" value="1"/>
</dbReference>
<evidence type="ECO:0000256" key="13">
    <source>
        <dbReference type="ARBA" id="ARBA00052013"/>
    </source>
</evidence>
<name>A0A8S2L0C4_9BILA</name>
<evidence type="ECO:0000256" key="10">
    <source>
        <dbReference type="ARBA" id="ARBA00023157"/>
    </source>
</evidence>
<dbReference type="InterPro" id="IPR042269">
    <property type="entry name" value="Ser_carbopepase_S28_SKS"/>
</dbReference>
<dbReference type="EMBL" id="CAJOBJ010001420">
    <property type="protein sequence ID" value="CAF3878104.1"/>
    <property type="molecule type" value="Genomic_DNA"/>
</dbReference>
<keyword evidence="5" id="KW-0645">Protease</keyword>
<evidence type="ECO:0000256" key="15">
    <source>
        <dbReference type="ARBA" id="ARBA00066456"/>
    </source>
</evidence>
<dbReference type="Gene3D" id="3.40.50.1820">
    <property type="entry name" value="alpha/beta hydrolase"/>
    <property type="match status" value="1"/>
</dbReference>
<dbReference type="GO" id="GO:0003085">
    <property type="term" value="P:negative regulation of systemic arterial blood pressure"/>
    <property type="evidence" value="ECO:0007669"/>
    <property type="project" value="TreeGrafter"/>
</dbReference>
<organism evidence="20 21">
    <name type="scientific">Rotaria magnacalcarata</name>
    <dbReference type="NCBI Taxonomy" id="392030"/>
    <lineage>
        <taxon>Eukaryota</taxon>
        <taxon>Metazoa</taxon>
        <taxon>Spiralia</taxon>
        <taxon>Gnathifera</taxon>
        <taxon>Rotifera</taxon>
        <taxon>Eurotatoria</taxon>
        <taxon>Bdelloidea</taxon>
        <taxon>Philodinida</taxon>
        <taxon>Philodinidae</taxon>
        <taxon>Rotaria</taxon>
    </lineage>
</organism>
<evidence type="ECO:0000313" key="21">
    <source>
        <dbReference type="Proteomes" id="UP000681720"/>
    </source>
</evidence>
<comment type="function">
    <text evidence="14">Cleaves C-terminal amino acids linked to proline in peptides such as angiotensin II, III and des-Arg9-bradykinin. This cleavage occurs at acidic pH, but enzymatic activity is retained with some substrates at neutral pH.</text>
</comment>
<comment type="caution">
    <text evidence="20">The sequence shown here is derived from an EMBL/GenBank/DDBJ whole genome shotgun (WGS) entry which is preliminary data.</text>
</comment>
<dbReference type="Proteomes" id="UP000681720">
    <property type="component" value="Unassembled WGS sequence"/>
</dbReference>
<comment type="similarity">
    <text evidence="2">Belongs to the peptidase S28 family.</text>
</comment>
<accession>A0A8S2L0C4</accession>
<dbReference type="InterPro" id="IPR011042">
    <property type="entry name" value="6-blade_b-propeller_TolB-like"/>
</dbReference>
<sequence length="734" mass="82266">MLSFEEDKSETPYCPSATWSQVGRTVIGGIQGNATNQLHYPVGIFIDSNDCLFIADSRNDRVIKVEKGASIGTVVAGKLHTPTDVSVDTHDNLYIVDLSTSGGSQGRVTHWINGSLTDTLYFAEQFDAIVFDTKEEYFYVTQRDKGGLIRYKKDGTGEHTIIGNFGEGSALFQLDRPWDAAIDDSGVLYIADSGNNRVIKWSVNATQGILISGGNNYGNRTDQLAAPRGVFVDYLGTVYVADTYNDRIIRIPAGSKTGTIIAGGHRRGNGSHELSHPYGLAFDSAGNLNIRYIETKERVFIRNAVLSWSYVLPESFDINTYKKMWAYYHIDIYGLYTRRFSYSPFVYQPKYALVDIFDVLFVLQHASLSDHEKCFFYKLYGNDLPIPPAVVTTFQKFYNNLNDRFSFEKISAFIHFTQFVLAGGSVLMCLLENPIEVNSSDLDFFLCQPKLLYLGTNISRTYCSLFRQTKESAQCVDIVRSSWGAINRIGSTASGLQRLGNLFKLCNPLKSVDELKNWLLDMYGNIAMVDYPYPTSFLADLPAFPARVFCSNVTSAILRLRKNDDEDVVRRIIKGTNVFFNYTGQTECFDTGSQGSPSLGDLGWSYQSCTEFVMPMCSDGVNDMFENQPWDFQAFSDACYDQWKVRPRFEWPYIEYGGKNLTDLRFFSNIAFTNGNLDPWSSGGVRTTVAPSLPAIPVIGGAHHLDLRAANKADPPSVLQARQQIVALIEKWIS</sequence>